<dbReference type="Gene3D" id="3.30.70.360">
    <property type="match status" value="1"/>
</dbReference>
<dbReference type="Proteomes" id="UP000190285">
    <property type="component" value="Unassembled WGS sequence"/>
</dbReference>
<evidence type="ECO:0000313" key="4">
    <source>
        <dbReference type="Proteomes" id="UP000190285"/>
    </source>
</evidence>
<keyword evidence="3" id="KW-0378">Hydrolase</keyword>
<dbReference type="AlphaFoldDB" id="A0A1T5M5W7"/>
<evidence type="ECO:0000259" key="2">
    <source>
        <dbReference type="Pfam" id="PF07687"/>
    </source>
</evidence>
<dbReference type="Gene3D" id="3.40.630.10">
    <property type="entry name" value="Zn peptidases"/>
    <property type="match status" value="1"/>
</dbReference>
<feature type="binding site" evidence="1">
    <location>
        <position position="146"/>
    </location>
    <ligand>
        <name>Mn(2+)</name>
        <dbReference type="ChEBI" id="CHEBI:29035"/>
        <label>2</label>
    </ligand>
</feature>
<keyword evidence="4" id="KW-1185">Reference proteome</keyword>
<dbReference type="RefSeq" id="WP_079493977.1">
    <property type="nucleotide sequence ID" value="NZ_FUZT01000010.1"/>
</dbReference>
<dbReference type="SUPFAM" id="SSF53187">
    <property type="entry name" value="Zn-dependent exopeptidases"/>
    <property type="match status" value="1"/>
</dbReference>
<dbReference type="PANTHER" id="PTHR11014">
    <property type="entry name" value="PEPTIDASE M20 FAMILY MEMBER"/>
    <property type="match status" value="1"/>
</dbReference>
<evidence type="ECO:0000313" key="3">
    <source>
        <dbReference type="EMBL" id="SKC83523.1"/>
    </source>
</evidence>
<dbReference type="Pfam" id="PF01546">
    <property type="entry name" value="Peptidase_M20"/>
    <property type="match status" value="1"/>
</dbReference>
<gene>
    <name evidence="3" type="ORF">SAMN02194393_03932</name>
</gene>
<feature type="domain" description="Peptidase M20 dimerisation" evidence="2">
    <location>
        <begin position="168"/>
        <end position="261"/>
    </location>
</feature>
<comment type="cofactor">
    <cofactor evidence="1">
        <name>Mn(2+)</name>
        <dbReference type="ChEBI" id="CHEBI:29035"/>
    </cofactor>
    <text evidence="1">The Mn(2+) ion enhances activity.</text>
</comment>
<dbReference type="STRING" id="36842.SAMN02194393_03932"/>
<dbReference type="InterPro" id="IPR017439">
    <property type="entry name" value="Amidohydrolase"/>
</dbReference>
<organism evidence="3 4">
    <name type="scientific">Maledivibacter halophilus</name>
    <dbReference type="NCBI Taxonomy" id="36842"/>
    <lineage>
        <taxon>Bacteria</taxon>
        <taxon>Bacillati</taxon>
        <taxon>Bacillota</taxon>
        <taxon>Clostridia</taxon>
        <taxon>Peptostreptococcales</taxon>
        <taxon>Caminicellaceae</taxon>
        <taxon>Maledivibacter</taxon>
    </lineage>
</organism>
<dbReference type="Pfam" id="PF07687">
    <property type="entry name" value="M20_dimer"/>
    <property type="match status" value="1"/>
</dbReference>
<dbReference type="InterPro" id="IPR011650">
    <property type="entry name" value="Peptidase_M20_dimer"/>
</dbReference>
<dbReference type="EMBL" id="FUZT01000010">
    <property type="protein sequence ID" value="SKC83523.1"/>
    <property type="molecule type" value="Genomic_DNA"/>
</dbReference>
<keyword evidence="1" id="KW-0479">Metal-binding</keyword>
<sequence>MTEKKYVEEVFNYLHSIPEIGCNEFKTSKFISGELKKFGYNVMEGFAVTGLVATLDSGVKGPVLAVRADMDALQFELDGEKVNIHACGHDANSSMVLATAREIAEKGINRGKIMFVFQPAEEILGGAKEIAKSGVLDEADEIIGIHLRPIQEAKLGEATPALCHGSSQMMKVKINGIAAHGARPHLGVNVIDASALAINAINAVKVDPRVPHSAKVTSINTGDSAYNIIPSSATLALDLRAQTNDVMEKLVEKIKEAINNSVKAIGADAEIEVSTGVPAAEYNEDTVNLAREAITEVLGGSLSPIVTPGGEDFHFYTKFLDIKSAYIGLGANLVPGLHSPEMEFDLKALEYGKEILKRIVLKRVG</sequence>
<feature type="binding site" evidence="1">
    <location>
        <position position="122"/>
    </location>
    <ligand>
        <name>Mn(2+)</name>
        <dbReference type="ChEBI" id="CHEBI:29035"/>
        <label>2</label>
    </ligand>
</feature>
<keyword evidence="1" id="KW-0464">Manganese</keyword>
<protein>
    <submittedName>
        <fullName evidence="3">Amidohydrolase</fullName>
    </submittedName>
</protein>
<dbReference type="PIRSF" id="PIRSF005962">
    <property type="entry name" value="Pept_M20D_amidohydro"/>
    <property type="match status" value="1"/>
</dbReference>
<dbReference type="GO" id="GO:0046872">
    <property type="term" value="F:metal ion binding"/>
    <property type="evidence" value="ECO:0007669"/>
    <property type="project" value="UniProtKB-KW"/>
</dbReference>
<dbReference type="NCBIfam" id="TIGR01891">
    <property type="entry name" value="amidohydrolases"/>
    <property type="match status" value="1"/>
</dbReference>
<dbReference type="GO" id="GO:0016787">
    <property type="term" value="F:hydrolase activity"/>
    <property type="evidence" value="ECO:0007669"/>
    <property type="project" value="UniProtKB-KW"/>
</dbReference>
<reference evidence="3 4" key="1">
    <citation type="submission" date="2017-02" db="EMBL/GenBank/DDBJ databases">
        <authorList>
            <person name="Peterson S.W."/>
        </authorList>
    </citation>
    <scope>NUCLEOTIDE SEQUENCE [LARGE SCALE GENOMIC DNA]</scope>
    <source>
        <strain evidence="3 4">M1</strain>
    </source>
</reference>
<name>A0A1T5M5W7_9FIRM</name>
<evidence type="ECO:0000256" key="1">
    <source>
        <dbReference type="PIRSR" id="PIRSR005962-1"/>
    </source>
</evidence>
<dbReference type="SUPFAM" id="SSF55031">
    <property type="entry name" value="Bacterial exopeptidase dimerisation domain"/>
    <property type="match status" value="1"/>
</dbReference>
<dbReference type="InterPro" id="IPR036264">
    <property type="entry name" value="Bact_exopeptidase_dim_dom"/>
</dbReference>
<proteinExistence type="predicted"/>
<accession>A0A1T5M5W7</accession>
<dbReference type="PANTHER" id="PTHR11014:SF122">
    <property type="entry name" value="AMIDOHYDROLASE AMHX"/>
    <property type="match status" value="1"/>
</dbReference>
<dbReference type="InterPro" id="IPR002933">
    <property type="entry name" value="Peptidase_M20"/>
</dbReference>
<dbReference type="OrthoDB" id="9776731at2"/>
<feature type="binding site" evidence="1">
    <location>
        <position position="338"/>
    </location>
    <ligand>
        <name>Mn(2+)</name>
        <dbReference type="ChEBI" id="CHEBI:29035"/>
        <label>2</label>
    </ligand>
</feature>
<feature type="binding site" evidence="1">
    <location>
        <position position="87"/>
    </location>
    <ligand>
        <name>Mn(2+)</name>
        <dbReference type="ChEBI" id="CHEBI:29035"/>
        <label>2</label>
    </ligand>
</feature>
<feature type="binding site" evidence="1">
    <location>
        <position position="89"/>
    </location>
    <ligand>
        <name>Mn(2+)</name>
        <dbReference type="ChEBI" id="CHEBI:29035"/>
        <label>2</label>
    </ligand>
</feature>